<keyword evidence="2" id="KW-1185">Reference proteome</keyword>
<evidence type="ECO:0000313" key="1">
    <source>
        <dbReference type="EMBL" id="KAF1936292.1"/>
    </source>
</evidence>
<accession>A0A6A5S8D1</accession>
<dbReference type="Proteomes" id="UP000800038">
    <property type="component" value="Unassembled WGS sequence"/>
</dbReference>
<dbReference type="EMBL" id="ML976198">
    <property type="protein sequence ID" value="KAF1936292.1"/>
    <property type="molecule type" value="Genomic_DNA"/>
</dbReference>
<dbReference type="AlphaFoldDB" id="A0A6A5S8D1"/>
<evidence type="ECO:0000313" key="2">
    <source>
        <dbReference type="Proteomes" id="UP000800038"/>
    </source>
</evidence>
<proteinExistence type="predicted"/>
<reference evidence="1" key="1">
    <citation type="journal article" date="2020" name="Stud. Mycol.">
        <title>101 Dothideomycetes genomes: a test case for predicting lifestyles and emergence of pathogens.</title>
        <authorList>
            <person name="Haridas S."/>
            <person name="Albert R."/>
            <person name="Binder M."/>
            <person name="Bloem J."/>
            <person name="Labutti K."/>
            <person name="Salamov A."/>
            <person name="Andreopoulos B."/>
            <person name="Baker S."/>
            <person name="Barry K."/>
            <person name="Bills G."/>
            <person name="Bluhm B."/>
            <person name="Cannon C."/>
            <person name="Castanera R."/>
            <person name="Culley D."/>
            <person name="Daum C."/>
            <person name="Ezra D."/>
            <person name="Gonzalez J."/>
            <person name="Henrissat B."/>
            <person name="Kuo A."/>
            <person name="Liang C."/>
            <person name="Lipzen A."/>
            <person name="Lutzoni F."/>
            <person name="Magnuson J."/>
            <person name="Mondo S."/>
            <person name="Nolan M."/>
            <person name="Ohm R."/>
            <person name="Pangilinan J."/>
            <person name="Park H.-J."/>
            <person name="Ramirez L."/>
            <person name="Alfaro M."/>
            <person name="Sun H."/>
            <person name="Tritt A."/>
            <person name="Yoshinaga Y."/>
            <person name="Zwiers L.-H."/>
            <person name="Turgeon B."/>
            <person name="Goodwin S."/>
            <person name="Spatafora J."/>
            <person name="Crous P."/>
            <person name="Grigoriev I."/>
        </authorList>
    </citation>
    <scope>NUCLEOTIDE SEQUENCE</scope>
    <source>
        <strain evidence="1">CBS 161.51</strain>
    </source>
</reference>
<organism evidence="1 2">
    <name type="scientific">Clathrospora elynae</name>
    <dbReference type="NCBI Taxonomy" id="706981"/>
    <lineage>
        <taxon>Eukaryota</taxon>
        <taxon>Fungi</taxon>
        <taxon>Dikarya</taxon>
        <taxon>Ascomycota</taxon>
        <taxon>Pezizomycotina</taxon>
        <taxon>Dothideomycetes</taxon>
        <taxon>Pleosporomycetidae</taxon>
        <taxon>Pleosporales</taxon>
        <taxon>Diademaceae</taxon>
        <taxon>Clathrospora</taxon>
    </lineage>
</organism>
<gene>
    <name evidence="1" type="ORF">EJ02DRAFT_96654</name>
</gene>
<sequence>MNTYIHTYITSSNFRASRLLVEVCSLVQPSCPPGRNFLKLKHRPPSPCLILAPQNTKISGQGQYQLYQNSTKNNNFCSLFALFSAVLNSLYPRGLLVRPVR</sequence>
<name>A0A6A5S8D1_9PLEO</name>
<protein>
    <submittedName>
        <fullName evidence="1">Uncharacterized protein</fullName>
    </submittedName>
</protein>